<comment type="caution">
    <text evidence="3">The sequence shown here is derived from an EMBL/GenBank/DDBJ whole genome shotgun (WGS) entry which is preliminary data.</text>
</comment>
<accession>A0A094WKC5</accession>
<dbReference type="AlphaFoldDB" id="A0A094WKC5"/>
<proteinExistence type="predicted"/>
<dbReference type="EMBL" id="JALP01000065">
    <property type="protein sequence ID" value="THG91517.1"/>
    <property type="molecule type" value="Genomic_DNA"/>
</dbReference>
<dbReference type="Proteomes" id="UP000002754">
    <property type="component" value="Unassembled WGS sequence"/>
</dbReference>
<evidence type="ECO:0000313" key="4">
    <source>
        <dbReference type="EMBL" id="THG91517.1"/>
    </source>
</evidence>
<dbReference type="Proteomes" id="UP000297014">
    <property type="component" value="Unassembled WGS sequence"/>
</dbReference>
<evidence type="ECO:0000313" key="5">
    <source>
        <dbReference type="Proteomes" id="UP000002754"/>
    </source>
</evidence>
<gene>
    <name evidence="4" type="ORF">AJ85_04420</name>
    <name evidence="3" type="ORF">BALCAV_0211275</name>
</gene>
<evidence type="ECO:0000313" key="3">
    <source>
        <dbReference type="EMBL" id="KGA97276.1"/>
    </source>
</evidence>
<protein>
    <submittedName>
        <fullName evidence="3">Spore protein</fullName>
    </submittedName>
</protein>
<feature type="compositionally biased region" description="Basic residues" evidence="2">
    <location>
        <begin position="1"/>
        <end position="12"/>
    </location>
</feature>
<dbReference type="RefSeq" id="WP_003324046.1">
    <property type="nucleotide sequence ID" value="NZ_ALPT02000033.1"/>
</dbReference>
<dbReference type="Pfam" id="PF08179">
    <property type="entry name" value="SspP"/>
    <property type="match status" value="1"/>
</dbReference>
<organism evidence="3 5">
    <name type="scientific">Alkalihalobacillus alcalophilus ATCC 27647 = CGMCC 1.3604</name>
    <dbReference type="NCBI Taxonomy" id="1218173"/>
    <lineage>
        <taxon>Bacteria</taxon>
        <taxon>Bacillati</taxon>
        <taxon>Bacillota</taxon>
        <taxon>Bacilli</taxon>
        <taxon>Bacillales</taxon>
        <taxon>Bacillaceae</taxon>
        <taxon>Alkalihalobacillus</taxon>
    </lineage>
</organism>
<keyword evidence="1" id="KW-0749">Sporulation</keyword>
<keyword evidence="5" id="KW-1185">Reference proteome</keyword>
<feature type="region of interest" description="Disordered" evidence="2">
    <location>
        <begin position="1"/>
        <end position="46"/>
    </location>
</feature>
<dbReference type="EMBL" id="ALPT02000033">
    <property type="protein sequence ID" value="KGA97276.1"/>
    <property type="molecule type" value="Genomic_DNA"/>
</dbReference>
<reference evidence="3 5" key="1">
    <citation type="journal article" date="2014" name="Genome Announc.">
        <title>Draft Genome Sequence of Bacillus alcalophilus AV1934, a Classic Alkaliphile Isolated from Human Feces in 1934.</title>
        <authorList>
            <person name="Attie O."/>
            <person name="Jayaprakash A."/>
            <person name="Shah H."/>
            <person name="Paulsen I.T."/>
            <person name="Morino M."/>
            <person name="Takahashi Y."/>
            <person name="Narumi I."/>
            <person name="Sachidanandam R."/>
            <person name="Satoh K."/>
            <person name="Ito M."/>
            <person name="Krulwich T.A."/>
        </authorList>
    </citation>
    <scope>NUCLEOTIDE SEQUENCE [LARGE SCALE GENOMIC DNA]</scope>
    <source>
        <strain evidence="3 5">AV1934</strain>
    </source>
</reference>
<reference evidence="4 6" key="2">
    <citation type="submission" date="2014-01" db="EMBL/GenBank/DDBJ databases">
        <title>Draft genome sequencing of Bacillus alcalophilus CGMCC 1.3604.</title>
        <authorList>
            <person name="Yang J."/>
            <person name="Diao L."/>
            <person name="Yang S."/>
        </authorList>
    </citation>
    <scope>NUCLEOTIDE SEQUENCE [LARGE SCALE GENOMIC DNA]</scope>
    <source>
        <strain evidence="4 6">CGMCC 1.3604</strain>
    </source>
</reference>
<evidence type="ECO:0000256" key="2">
    <source>
        <dbReference type="SAM" id="MobiDB-lite"/>
    </source>
</evidence>
<dbReference type="InterPro" id="IPR012614">
    <property type="entry name" value="SASP_SspP"/>
</dbReference>
<name>A0A094WKC5_ALKAL</name>
<evidence type="ECO:0000313" key="6">
    <source>
        <dbReference type="Proteomes" id="UP000297014"/>
    </source>
</evidence>
<sequence length="46" mass="5163">MDHHRMTKKERHSAKDPRRNAGQPAPLSGSKKTKNKNHVSQTNGEA</sequence>
<evidence type="ECO:0000256" key="1">
    <source>
        <dbReference type="ARBA" id="ARBA00022969"/>
    </source>
</evidence>
<dbReference type="GO" id="GO:0030435">
    <property type="term" value="P:sporulation resulting in formation of a cellular spore"/>
    <property type="evidence" value="ECO:0007669"/>
    <property type="project" value="UniProtKB-KW"/>
</dbReference>